<dbReference type="Proteomes" id="UP000006039">
    <property type="component" value="Unassembled WGS sequence"/>
</dbReference>
<evidence type="ECO:0000313" key="2">
    <source>
        <dbReference type="EnsemblFungi" id="EJT76560"/>
    </source>
</evidence>
<dbReference type="RefSeq" id="XP_009222560.1">
    <property type="nucleotide sequence ID" value="XM_009224296.1"/>
</dbReference>
<evidence type="ECO:0000313" key="3">
    <source>
        <dbReference type="Proteomes" id="UP000006039"/>
    </source>
</evidence>
<dbReference type="InterPro" id="IPR053137">
    <property type="entry name" value="NLR-like"/>
</dbReference>
<dbReference type="VEuPathDB" id="FungiDB:GGTG_06478"/>
<dbReference type="STRING" id="644352.J3NYX7"/>
<dbReference type="AlphaFoldDB" id="J3NYX7"/>
<dbReference type="eggNOG" id="KOG4177">
    <property type="taxonomic scope" value="Eukaryota"/>
</dbReference>
<reference evidence="1" key="2">
    <citation type="submission" date="2010-07" db="EMBL/GenBank/DDBJ databases">
        <authorList>
            <consortium name="The Broad Institute Genome Sequencing Platform"/>
            <consortium name="Broad Institute Genome Sequencing Center for Infectious Disease"/>
            <person name="Ma L.-J."/>
            <person name="Dead R."/>
            <person name="Young S."/>
            <person name="Zeng Q."/>
            <person name="Koehrsen M."/>
            <person name="Alvarado L."/>
            <person name="Berlin A."/>
            <person name="Chapman S.B."/>
            <person name="Chen Z."/>
            <person name="Freedman E."/>
            <person name="Gellesch M."/>
            <person name="Goldberg J."/>
            <person name="Griggs A."/>
            <person name="Gujja S."/>
            <person name="Heilman E.R."/>
            <person name="Heiman D."/>
            <person name="Hepburn T."/>
            <person name="Howarth C."/>
            <person name="Jen D."/>
            <person name="Larson L."/>
            <person name="Mehta T."/>
            <person name="Neiman D."/>
            <person name="Pearson M."/>
            <person name="Roberts A."/>
            <person name="Saif S."/>
            <person name="Shea T."/>
            <person name="Shenoy N."/>
            <person name="Sisk P."/>
            <person name="Stolte C."/>
            <person name="Sykes S."/>
            <person name="Walk T."/>
            <person name="White J."/>
            <person name="Yandava C."/>
            <person name="Haas B."/>
            <person name="Nusbaum C."/>
            <person name="Birren B."/>
        </authorList>
    </citation>
    <scope>NUCLEOTIDE SEQUENCE</scope>
    <source>
        <strain evidence="1">R3-111a-1</strain>
    </source>
</reference>
<gene>
    <name evidence="2" type="primary">20346936</name>
    <name evidence="1" type="ORF">GGTG_06478</name>
</gene>
<dbReference type="GeneID" id="20346936"/>
<dbReference type="OrthoDB" id="1577640at2759"/>
<dbReference type="HOGENOM" id="CLU_000288_34_22_1"/>
<organism evidence="1">
    <name type="scientific">Gaeumannomyces tritici (strain R3-111a-1)</name>
    <name type="common">Wheat and barley take-all root rot fungus</name>
    <name type="synonym">Gaeumannomyces graminis var. tritici</name>
    <dbReference type="NCBI Taxonomy" id="644352"/>
    <lineage>
        <taxon>Eukaryota</taxon>
        <taxon>Fungi</taxon>
        <taxon>Dikarya</taxon>
        <taxon>Ascomycota</taxon>
        <taxon>Pezizomycotina</taxon>
        <taxon>Sordariomycetes</taxon>
        <taxon>Sordariomycetidae</taxon>
        <taxon>Magnaporthales</taxon>
        <taxon>Magnaporthaceae</taxon>
        <taxon>Gaeumannomyces</taxon>
    </lineage>
</organism>
<dbReference type="Gene3D" id="3.40.50.1580">
    <property type="entry name" value="Nucleoside phosphorylase domain"/>
    <property type="match status" value="1"/>
</dbReference>
<dbReference type="PANTHER" id="PTHR46082:SF11">
    <property type="entry name" value="AAA+ ATPASE DOMAIN-CONTAINING PROTEIN-RELATED"/>
    <property type="match status" value="1"/>
</dbReference>
<accession>J3NYX7</accession>
<dbReference type="InterPro" id="IPR035994">
    <property type="entry name" value="Nucleoside_phosphorylase_sf"/>
</dbReference>
<dbReference type="SUPFAM" id="SSF53167">
    <property type="entry name" value="Purine and uridine phosphorylases"/>
    <property type="match status" value="1"/>
</dbReference>
<protein>
    <submittedName>
        <fullName evidence="1 2">Uncharacterized protein</fullName>
    </submittedName>
</protein>
<reference evidence="2" key="4">
    <citation type="journal article" date="2015" name="G3 (Bethesda)">
        <title>Genome sequences of three phytopathogenic species of the Magnaporthaceae family of fungi.</title>
        <authorList>
            <person name="Okagaki L.H."/>
            <person name="Nunes C.C."/>
            <person name="Sailsbery J."/>
            <person name="Clay B."/>
            <person name="Brown D."/>
            <person name="John T."/>
            <person name="Oh Y."/>
            <person name="Young N."/>
            <person name="Fitzgerald M."/>
            <person name="Haas B.J."/>
            <person name="Zeng Q."/>
            <person name="Young S."/>
            <person name="Adiconis X."/>
            <person name="Fan L."/>
            <person name="Levin J.Z."/>
            <person name="Mitchell T.K."/>
            <person name="Okubara P.A."/>
            <person name="Farman M.L."/>
            <person name="Kohn L.M."/>
            <person name="Birren B."/>
            <person name="Ma L.-J."/>
            <person name="Dean R.A."/>
        </authorList>
    </citation>
    <scope>NUCLEOTIDE SEQUENCE</scope>
    <source>
        <strain evidence="2">R3-111a-1</strain>
    </source>
</reference>
<dbReference type="PANTHER" id="PTHR46082">
    <property type="entry name" value="ATP/GTP-BINDING PROTEIN-RELATED"/>
    <property type="match status" value="1"/>
</dbReference>
<proteinExistence type="predicted"/>
<sequence length="386" mass="42112">MADTTDPKIYTIGWICAIETEFLAAQIVLDEAFSHKDTPAVGDRDDNSYVFGRIESHNIVVAVLPHKQYGTTRAATVARDMVNSFPNVRVGLMVGIAGGVPYGKERDVRLGDVVVSCPDGSGAGGVIQFDFGKNTQNQTFRLTGHLNQPPEPLLMAVAGLKTKYRRYGHKLDEKVKQALDGEVAKTGIVETREELGLPLDPSDRLYQCDFTHEQCKGGTCGDSESEIKRDPRKVIRGSSFLIHYGLVGSSNSLVRNAVVRDRLAQDQGILCVEMETAGLANHFPCLAIRGICAYSDTHTNDKWQGFAAMMAAAYAKDLIKSLPPKRVDKQKPLADALRSEVQKDIGAVKQDVEEIKAVIGDSAIRKWLPTTTKQGSFDSWALASGC</sequence>
<evidence type="ECO:0000313" key="1">
    <source>
        <dbReference type="EMBL" id="EJT76560.1"/>
    </source>
</evidence>
<keyword evidence="3" id="KW-1185">Reference proteome</keyword>
<dbReference type="EnsemblFungi" id="EJT76560">
    <property type="protein sequence ID" value="EJT76560"/>
    <property type="gene ID" value="GGTG_06478"/>
</dbReference>
<dbReference type="EMBL" id="GL385397">
    <property type="protein sequence ID" value="EJT76560.1"/>
    <property type="molecule type" value="Genomic_DNA"/>
</dbReference>
<name>J3NYX7_GAET3</name>
<reference evidence="2" key="5">
    <citation type="submission" date="2018-04" db="UniProtKB">
        <authorList>
            <consortium name="EnsemblFungi"/>
        </authorList>
    </citation>
    <scope>IDENTIFICATION</scope>
    <source>
        <strain evidence="2">R3-111a-1</strain>
    </source>
</reference>
<reference evidence="3" key="1">
    <citation type="submission" date="2010-07" db="EMBL/GenBank/DDBJ databases">
        <title>The genome sequence of Gaeumannomyces graminis var. tritici strain R3-111a-1.</title>
        <authorList>
            <consortium name="The Broad Institute Genome Sequencing Platform"/>
            <person name="Ma L.-J."/>
            <person name="Dead R."/>
            <person name="Young S."/>
            <person name="Zeng Q."/>
            <person name="Koehrsen M."/>
            <person name="Alvarado L."/>
            <person name="Berlin A."/>
            <person name="Chapman S.B."/>
            <person name="Chen Z."/>
            <person name="Freedman E."/>
            <person name="Gellesch M."/>
            <person name="Goldberg J."/>
            <person name="Griggs A."/>
            <person name="Gujja S."/>
            <person name="Heilman E.R."/>
            <person name="Heiman D."/>
            <person name="Hepburn T."/>
            <person name="Howarth C."/>
            <person name="Jen D."/>
            <person name="Larson L."/>
            <person name="Mehta T."/>
            <person name="Neiman D."/>
            <person name="Pearson M."/>
            <person name="Roberts A."/>
            <person name="Saif S."/>
            <person name="Shea T."/>
            <person name="Shenoy N."/>
            <person name="Sisk P."/>
            <person name="Stolte C."/>
            <person name="Sykes S."/>
            <person name="Walk T."/>
            <person name="White J."/>
            <person name="Yandava C."/>
            <person name="Haas B."/>
            <person name="Nusbaum C."/>
            <person name="Birren B."/>
        </authorList>
    </citation>
    <scope>NUCLEOTIDE SEQUENCE [LARGE SCALE GENOMIC DNA]</scope>
    <source>
        <strain evidence="3">R3-111a-1</strain>
    </source>
</reference>
<dbReference type="GO" id="GO:0009116">
    <property type="term" value="P:nucleoside metabolic process"/>
    <property type="evidence" value="ECO:0007669"/>
    <property type="project" value="InterPro"/>
</dbReference>
<dbReference type="GO" id="GO:0003824">
    <property type="term" value="F:catalytic activity"/>
    <property type="evidence" value="ECO:0007669"/>
    <property type="project" value="InterPro"/>
</dbReference>
<reference evidence="1" key="3">
    <citation type="submission" date="2010-09" db="EMBL/GenBank/DDBJ databases">
        <title>Annotation of Gaeumannomyces graminis var. tritici R3-111a-1.</title>
        <authorList>
            <consortium name="The Broad Institute Genome Sequencing Platform"/>
            <person name="Ma L.-J."/>
            <person name="Dead R."/>
            <person name="Young S.K."/>
            <person name="Zeng Q."/>
            <person name="Gargeya S."/>
            <person name="Fitzgerald M."/>
            <person name="Haas B."/>
            <person name="Abouelleil A."/>
            <person name="Alvarado L."/>
            <person name="Arachchi H.M."/>
            <person name="Berlin A."/>
            <person name="Brown A."/>
            <person name="Chapman S.B."/>
            <person name="Chen Z."/>
            <person name="Dunbar C."/>
            <person name="Freedman E."/>
            <person name="Gearin G."/>
            <person name="Gellesch M."/>
            <person name="Goldberg J."/>
            <person name="Griggs A."/>
            <person name="Gujja S."/>
            <person name="Heiman D."/>
            <person name="Howarth C."/>
            <person name="Larson L."/>
            <person name="Lui A."/>
            <person name="MacDonald P.J.P."/>
            <person name="Mehta T."/>
            <person name="Montmayeur A."/>
            <person name="Murphy C."/>
            <person name="Neiman D."/>
            <person name="Pearson M."/>
            <person name="Priest M."/>
            <person name="Roberts A."/>
            <person name="Saif S."/>
            <person name="Shea T."/>
            <person name="Shenoy N."/>
            <person name="Sisk P."/>
            <person name="Stolte C."/>
            <person name="Sykes S."/>
            <person name="Yandava C."/>
            <person name="Wortman J."/>
            <person name="Nusbaum C."/>
            <person name="Birren B."/>
        </authorList>
    </citation>
    <scope>NUCLEOTIDE SEQUENCE</scope>
    <source>
        <strain evidence="1">R3-111a-1</strain>
    </source>
</reference>